<dbReference type="Proteomes" id="UP000076715">
    <property type="component" value="Unassembled WGS sequence"/>
</dbReference>
<organism evidence="1 2">
    <name type="scientific">Aquimarina aggregata</name>
    <dbReference type="NCBI Taxonomy" id="1642818"/>
    <lineage>
        <taxon>Bacteria</taxon>
        <taxon>Pseudomonadati</taxon>
        <taxon>Bacteroidota</taxon>
        <taxon>Flavobacteriia</taxon>
        <taxon>Flavobacteriales</taxon>
        <taxon>Flavobacteriaceae</taxon>
        <taxon>Aquimarina</taxon>
    </lineage>
</organism>
<reference evidence="1 2" key="1">
    <citation type="submission" date="2016-01" db="EMBL/GenBank/DDBJ databases">
        <title>The draft genome sequence of Aquimarina sp. RZW4-3-2.</title>
        <authorList>
            <person name="Wang Y."/>
        </authorList>
    </citation>
    <scope>NUCLEOTIDE SEQUENCE [LARGE SCALE GENOMIC DNA]</scope>
    <source>
        <strain evidence="1 2">RZW4-3-2</strain>
    </source>
</reference>
<proteinExistence type="predicted"/>
<comment type="caution">
    <text evidence="1">The sequence shown here is derived from an EMBL/GenBank/DDBJ whole genome shotgun (WGS) entry which is preliminary data.</text>
</comment>
<evidence type="ECO:0008006" key="3">
    <source>
        <dbReference type="Google" id="ProtNLM"/>
    </source>
</evidence>
<accession>A0A163AYX8</accession>
<keyword evidence="2" id="KW-1185">Reference proteome</keyword>
<gene>
    <name evidence="1" type="ORF">AWE51_24185</name>
</gene>
<dbReference type="EMBL" id="LQRT01000010">
    <property type="protein sequence ID" value="KZS40905.1"/>
    <property type="molecule type" value="Genomic_DNA"/>
</dbReference>
<dbReference type="STRING" id="1642818.AWE51_24185"/>
<name>A0A163AYX8_9FLAO</name>
<sequence>MSYKKYLVLLAVLITITSCHSIKVNKSAMRTATSTPVALGVIGMQQGTILHSDFKETALPTYAKPIRVGVITTTFDKTTFKTYTQIAKDNKQGITYIDSVKTKPIFITLELLDRVSLLSALQKEENEQTIQYVKNQKDAGIVSAVSLALPNQQVKEITAAEAVFLVNTKYKQYQLSLVRDGKSYKTIDFGSATVFAYQLSYFCWGANGKRKIVLSDIVDKTSSCPKSTYRDVGKAKEKMDYFKL</sequence>
<dbReference type="AlphaFoldDB" id="A0A163AYX8"/>
<dbReference type="PROSITE" id="PS51257">
    <property type="entry name" value="PROKAR_LIPOPROTEIN"/>
    <property type="match status" value="1"/>
</dbReference>
<dbReference type="OrthoDB" id="1186960at2"/>
<evidence type="ECO:0000313" key="1">
    <source>
        <dbReference type="EMBL" id="KZS40905.1"/>
    </source>
</evidence>
<evidence type="ECO:0000313" key="2">
    <source>
        <dbReference type="Proteomes" id="UP000076715"/>
    </source>
</evidence>
<protein>
    <recommendedName>
        <fullName evidence="3">Lipoprotein</fullName>
    </recommendedName>
</protein>
<dbReference type="RefSeq" id="WP_066313307.1">
    <property type="nucleotide sequence ID" value="NZ_LQRT01000010.1"/>
</dbReference>